<feature type="site" description="Important for catalytic activity" evidence="7">
    <location>
        <position position="353"/>
    </location>
</feature>
<reference evidence="9 10" key="1">
    <citation type="submission" date="2014-12" db="EMBL/GenBank/DDBJ databases">
        <title>Draft genome sequences of 29 type strains of Enterococci.</title>
        <authorList>
            <person name="Zhong Z."/>
            <person name="Sun Z."/>
            <person name="Liu W."/>
            <person name="Zhang W."/>
            <person name="Zhang H."/>
        </authorList>
    </citation>
    <scope>NUCLEOTIDE SEQUENCE [LARGE SCALE GENOMIC DNA]</scope>
    <source>
        <strain evidence="9 10">DSM 17029</strain>
    </source>
</reference>
<comment type="subcellular location">
    <subcellularLocation>
        <location evidence="7">Cell membrane</location>
        <topology evidence="7">Single-pass membrane protein</topology>
    </subcellularLocation>
</comment>
<dbReference type="InterPro" id="IPR003770">
    <property type="entry name" value="MLTG-like"/>
</dbReference>
<keyword evidence="5 7" id="KW-0456">Lyase</keyword>
<dbReference type="GO" id="GO:0005886">
    <property type="term" value="C:plasma membrane"/>
    <property type="evidence" value="ECO:0007669"/>
    <property type="project" value="UniProtKB-SubCell"/>
</dbReference>
<dbReference type="Gene3D" id="3.30.1490.480">
    <property type="entry name" value="Endolytic murein transglycosylase"/>
    <property type="match status" value="1"/>
</dbReference>
<evidence type="ECO:0000256" key="1">
    <source>
        <dbReference type="ARBA" id="ARBA00022475"/>
    </source>
</evidence>
<dbReference type="Pfam" id="PF02618">
    <property type="entry name" value="YceG"/>
    <property type="match status" value="1"/>
</dbReference>
<dbReference type="GO" id="GO:0008932">
    <property type="term" value="F:lytic endotransglycosylase activity"/>
    <property type="evidence" value="ECO:0007669"/>
    <property type="project" value="UniProtKB-UniRule"/>
</dbReference>
<proteinExistence type="inferred from homology"/>
<dbReference type="RefSeq" id="WP_067396159.1">
    <property type="nucleotide sequence ID" value="NZ_JXKH01000009.1"/>
</dbReference>
<name>A0A1L8RCM4_9ENTE</name>
<evidence type="ECO:0000256" key="7">
    <source>
        <dbReference type="HAMAP-Rule" id="MF_02065"/>
    </source>
</evidence>
<keyword evidence="6 7" id="KW-0961">Cell wall biogenesis/degradation</keyword>
<comment type="function">
    <text evidence="7">Functions as a peptidoglycan terminase that cleaves nascent peptidoglycan strands endolytically to terminate their elongation.</text>
</comment>
<dbReference type="GO" id="GO:0009252">
    <property type="term" value="P:peptidoglycan biosynthetic process"/>
    <property type="evidence" value="ECO:0007669"/>
    <property type="project" value="UniProtKB-UniRule"/>
</dbReference>
<evidence type="ECO:0000256" key="6">
    <source>
        <dbReference type="ARBA" id="ARBA00023316"/>
    </source>
</evidence>
<dbReference type="AlphaFoldDB" id="A0A1L8RCM4"/>
<protein>
    <recommendedName>
        <fullName evidence="7">Endolytic murein transglycosylase</fullName>
        <ecNumber evidence="7">4.2.2.29</ecNumber>
    </recommendedName>
    <alternativeName>
        <fullName evidence="7">Peptidoglycan lytic transglycosylase</fullName>
    </alternativeName>
    <alternativeName>
        <fullName evidence="7">Peptidoglycan polymerization terminase</fullName>
    </alternativeName>
</protein>
<dbReference type="NCBIfam" id="TIGR00247">
    <property type="entry name" value="endolytic transglycosylase MltG"/>
    <property type="match status" value="1"/>
</dbReference>
<organism evidence="9 10">
    <name type="scientific">Enterococcus canis</name>
    <dbReference type="NCBI Taxonomy" id="214095"/>
    <lineage>
        <taxon>Bacteria</taxon>
        <taxon>Bacillati</taxon>
        <taxon>Bacillota</taxon>
        <taxon>Bacilli</taxon>
        <taxon>Lactobacillales</taxon>
        <taxon>Enterococcaceae</taxon>
        <taxon>Enterococcus</taxon>
    </lineage>
</organism>
<evidence type="ECO:0000313" key="9">
    <source>
        <dbReference type="EMBL" id="OJG17493.1"/>
    </source>
</evidence>
<feature type="compositionally biased region" description="Basic and acidic residues" evidence="8">
    <location>
        <begin position="7"/>
        <end position="31"/>
    </location>
</feature>
<dbReference type="CDD" id="cd08010">
    <property type="entry name" value="MltG_like"/>
    <property type="match status" value="1"/>
</dbReference>
<keyword evidence="2 7" id="KW-0812">Transmembrane</keyword>
<keyword evidence="1 7" id="KW-1003">Cell membrane</keyword>
<evidence type="ECO:0000256" key="4">
    <source>
        <dbReference type="ARBA" id="ARBA00023136"/>
    </source>
</evidence>
<dbReference type="HAMAP" id="MF_02065">
    <property type="entry name" value="MltG"/>
    <property type="match status" value="1"/>
</dbReference>
<sequence length="471" mass="53232">MANDNQDNQHSEESLRDKVLRSLKQPDEEQKSATPETPAEETQQPPLSEPTEETFSRRSYQNSQKTKEPKEPETPIEPLSESEEETEMPATGGRRDLKNNRQKEDRIVTRIVLIVVTVLIVIAGVLGFSVYRYVTSSLEPLDPKNDATVQVEIPIGSSNKQIGNILEEDKVIKSGLIFNYYAKFKNWSGFQAGYYNLAADMTLDDIAAKLQEGGTAEPQAPVSGKVTIPEGLAIEDVANSITVNQIDDKKEKTPFKKDDFIALMKDDTFFDKMLEKYPTLLDSASKASGVRYRLEGYLFPATYEYNETTTVESLAEQMVKAMDDNLKPYYDQIKEKDLTIQQVLTLASLVEREGVTEGDRRNIAQVFFNRLAIDMPLQSDISVLYALGEHKELLTIEDTMVDSPYNLYQNPGYGPGPFDNPSLQSIQAVLNPEKNDYLYFVADIDTGKVYYAETYEEHQVLVDKYVNSRNQ</sequence>
<dbReference type="GO" id="GO:0071555">
    <property type="term" value="P:cell wall organization"/>
    <property type="evidence" value="ECO:0007669"/>
    <property type="project" value="UniProtKB-KW"/>
</dbReference>
<dbReference type="PANTHER" id="PTHR30518">
    <property type="entry name" value="ENDOLYTIC MUREIN TRANSGLYCOSYLASE"/>
    <property type="match status" value="1"/>
</dbReference>
<dbReference type="PANTHER" id="PTHR30518:SF2">
    <property type="entry name" value="ENDOLYTIC MUREIN TRANSGLYCOSYLASE"/>
    <property type="match status" value="1"/>
</dbReference>
<dbReference type="EC" id="4.2.2.29" evidence="7"/>
<feature type="region of interest" description="Disordered" evidence="8">
    <location>
        <begin position="1"/>
        <end position="98"/>
    </location>
</feature>
<feature type="compositionally biased region" description="Low complexity" evidence="8">
    <location>
        <begin position="33"/>
        <end position="46"/>
    </location>
</feature>
<dbReference type="STRING" id="214095.RU97_GL002664"/>
<accession>A0A1L8RCM4</accession>
<comment type="catalytic activity">
    <reaction evidence="7">
        <text>a peptidoglycan chain = a peptidoglycan chain with N-acetyl-1,6-anhydromuramyl-[peptide] at the reducing end + a peptidoglycan chain with N-acetylglucosamine at the non-reducing end.</text>
        <dbReference type="EC" id="4.2.2.29"/>
    </reaction>
</comment>
<evidence type="ECO:0000313" key="10">
    <source>
        <dbReference type="Proteomes" id="UP000181884"/>
    </source>
</evidence>
<evidence type="ECO:0000256" key="5">
    <source>
        <dbReference type="ARBA" id="ARBA00023239"/>
    </source>
</evidence>
<gene>
    <name evidence="7" type="primary">mltG</name>
    <name evidence="9" type="ORF">RU97_GL002664</name>
</gene>
<comment type="caution">
    <text evidence="9">The sequence shown here is derived from an EMBL/GenBank/DDBJ whole genome shotgun (WGS) entry which is preliminary data.</text>
</comment>
<keyword evidence="3 7" id="KW-1133">Transmembrane helix</keyword>
<comment type="similarity">
    <text evidence="7">Belongs to the transglycosylase MltG family.</text>
</comment>
<dbReference type="Proteomes" id="UP000181884">
    <property type="component" value="Unassembled WGS sequence"/>
</dbReference>
<feature type="transmembrane region" description="Helical" evidence="7">
    <location>
        <begin position="107"/>
        <end position="131"/>
    </location>
</feature>
<evidence type="ECO:0000256" key="2">
    <source>
        <dbReference type="ARBA" id="ARBA00022692"/>
    </source>
</evidence>
<evidence type="ECO:0000256" key="8">
    <source>
        <dbReference type="SAM" id="MobiDB-lite"/>
    </source>
</evidence>
<dbReference type="EMBL" id="JXKH01000009">
    <property type="protein sequence ID" value="OJG17493.1"/>
    <property type="molecule type" value="Genomic_DNA"/>
</dbReference>
<keyword evidence="10" id="KW-1185">Reference proteome</keyword>
<keyword evidence="4 7" id="KW-0472">Membrane</keyword>
<dbReference type="Gene3D" id="3.30.160.60">
    <property type="entry name" value="Classic Zinc Finger"/>
    <property type="match status" value="1"/>
</dbReference>
<evidence type="ECO:0000256" key="3">
    <source>
        <dbReference type="ARBA" id="ARBA00022989"/>
    </source>
</evidence>